<keyword evidence="8" id="KW-1185">Reference proteome</keyword>
<dbReference type="Gene3D" id="3.60.120.10">
    <property type="entry name" value="Anthranilate synthase"/>
    <property type="match status" value="1"/>
</dbReference>
<dbReference type="EMBL" id="VYKJ01000005">
    <property type="protein sequence ID" value="KAA9000008.1"/>
    <property type="molecule type" value="Genomic_DNA"/>
</dbReference>
<dbReference type="InterPro" id="IPR004561">
    <property type="entry name" value="IsoChor_synthase"/>
</dbReference>
<dbReference type="EC" id="5.4.4.2" evidence="5"/>
<keyword evidence="4 5" id="KW-0413">Isomerase</keyword>
<evidence type="ECO:0000259" key="6">
    <source>
        <dbReference type="Pfam" id="PF00425"/>
    </source>
</evidence>
<dbReference type="UniPathway" id="UPA00079"/>
<dbReference type="Pfam" id="PF00425">
    <property type="entry name" value="Chorismate_bind"/>
    <property type="match status" value="1"/>
</dbReference>
<dbReference type="InterPro" id="IPR005801">
    <property type="entry name" value="ADC_synthase"/>
</dbReference>
<reference evidence="7 8" key="1">
    <citation type="submission" date="2019-09" db="EMBL/GenBank/DDBJ databases">
        <authorList>
            <person name="Li Y."/>
        </authorList>
    </citation>
    <scope>NUCLEOTIDE SEQUENCE [LARGE SCALE GENOMIC DNA]</scope>
    <source>
        <strain evidence="7 8">L3-3HA</strain>
    </source>
</reference>
<keyword evidence="3 5" id="KW-0460">Magnesium</keyword>
<dbReference type="Proteomes" id="UP000335415">
    <property type="component" value="Unassembled WGS sequence"/>
</dbReference>
<comment type="cofactor">
    <cofactor evidence="5">
        <name>Mg(2+)</name>
        <dbReference type="ChEBI" id="CHEBI:18420"/>
    </cofactor>
</comment>
<comment type="caution">
    <text evidence="7">The sequence shown here is derived from an EMBL/GenBank/DDBJ whole genome shotgun (WGS) entry which is preliminary data.</text>
</comment>
<dbReference type="UniPathway" id="UPA01057">
    <property type="reaction ID" value="UER00163"/>
</dbReference>
<dbReference type="HAMAP" id="MF_01935">
    <property type="entry name" value="MenF"/>
    <property type="match status" value="1"/>
</dbReference>
<evidence type="ECO:0000313" key="7">
    <source>
        <dbReference type="EMBL" id="KAA9000008.1"/>
    </source>
</evidence>
<comment type="function">
    <text evidence="5">Catalyzes the conversion of chorismate to isochorismate.</text>
</comment>
<dbReference type="GO" id="GO:0008909">
    <property type="term" value="F:isochorismate synthase activity"/>
    <property type="evidence" value="ECO:0007669"/>
    <property type="project" value="UniProtKB-UniRule"/>
</dbReference>
<dbReference type="InterPro" id="IPR015890">
    <property type="entry name" value="Chorismate_C"/>
</dbReference>
<evidence type="ECO:0000256" key="4">
    <source>
        <dbReference type="ARBA" id="ARBA00023235"/>
    </source>
</evidence>
<comment type="pathway">
    <text evidence="5">Quinol/quinone metabolism; menaquinone biosynthesis.</text>
</comment>
<accession>A0A5J5G072</accession>
<comment type="similarity">
    <text evidence="2 5">Belongs to the isochorismate synthase family.</text>
</comment>
<comment type="pathway">
    <text evidence="5">Quinol/quinone metabolism; 1,4-dihydroxy-2-naphthoate biosynthesis; 1,4-dihydroxy-2-naphthoate from chorismate: step 1/7.</text>
</comment>
<dbReference type="PANTHER" id="PTHR47253:SF4">
    <property type="entry name" value="ISOCHORISMATE SYNTHASE 2, CHLOROPLASTIC"/>
    <property type="match status" value="1"/>
</dbReference>
<dbReference type="NCBIfam" id="NF011588">
    <property type="entry name" value="PRK15012.1"/>
    <property type="match status" value="1"/>
</dbReference>
<feature type="active site" description="Proton acceptor" evidence="5">
    <location>
        <position position="196"/>
    </location>
</feature>
<dbReference type="RefSeq" id="WP_150435341.1">
    <property type="nucleotide sequence ID" value="NZ_VYKJ01000005.1"/>
</dbReference>
<evidence type="ECO:0000256" key="2">
    <source>
        <dbReference type="ARBA" id="ARBA00005297"/>
    </source>
</evidence>
<dbReference type="SUPFAM" id="SSF56322">
    <property type="entry name" value="ADC synthase"/>
    <property type="match status" value="1"/>
</dbReference>
<dbReference type="OrthoDB" id="9806579at2"/>
<keyword evidence="5" id="KW-0479">Metal-binding</keyword>
<feature type="binding site" evidence="5">
    <location>
        <position position="290"/>
    </location>
    <ligand>
        <name>Mg(2+)</name>
        <dbReference type="ChEBI" id="CHEBI:18420"/>
    </ligand>
</feature>
<name>A0A5J5G072_9GAMM</name>
<keyword evidence="5" id="KW-0474">Menaquinone biosynthesis</keyword>
<comment type="catalytic activity">
    <reaction evidence="1 5">
        <text>chorismate = isochorismate</text>
        <dbReference type="Rhea" id="RHEA:18985"/>
        <dbReference type="ChEBI" id="CHEBI:29748"/>
        <dbReference type="ChEBI" id="CHEBI:29780"/>
        <dbReference type="EC" id="5.4.4.2"/>
    </reaction>
</comment>
<evidence type="ECO:0000313" key="8">
    <source>
        <dbReference type="Proteomes" id="UP000335415"/>
    </source>
</evidence>
<dbReference type="InterPro" id="IPR044250">
    <property type="entry name" value="MenF-like"/>
</dbReference>
<dbReference type="InterPro" id="IPR034681">
    <property type="entry name" value="MenF"/>
</dbReference>
<dbReference type="AlphaFoldDB" id="A0A5J5G072"/>
<feature type="binding site" evidence="5">
    <location>
        <position position="422"/>
    </location>
    <ligand>
        <name>Mg(2+)</name>
        <dbReference type="ChEBI" id="CHEBI:18420"/>
    </ligand>
</feature>
<sequence>MTLEQLSELLRRMQQALPENLPGRAGFRRISLTLSLTDSASLLPWLAAQPVWPQFYWQHRDESEEAAVCGRLLGFSHMADARTFLQHKAVADSVRIWGLNAFNAEKDGGTSFLFLPRIELLRRGARLEVSVNLFSERSLREDAREACAFIAALRSPRALPPLDAVIAAQQHLPGRLDWIALVRRALRMIDAGDMEKVVLARATRLQLVAPLAAATLMGASRAVNHRCFHFMLIQREHQAFLGSSPERLYRRSDNQLETEALAGTVVSDNDAQRAQALADWLLQDEKNQCENMLVVDDICQRLRQSALTLDVMPAEVIRLRKVQHLRRAIQAGLRTASDSDCLLALQPTAAVAGLPRRAAMRFIREHEPFARGWYAGSAGYLSRRQSEFCVALRSARLNEQTLELYAGAGIVAGSDPEQEWQELENKAAALKSLLAADMS</sequence>
<organism evidence="7 8">
    <name type="scientific">Affinibrenneria salicis</name>
    <dbReference type="NCBI Taxonomy" id="2590031"/>
    <lineage>
        <taxon>Bacteria</taxon>
        <taxon>Pseudomonadati</taxon>
        <taxon>Pseudomonadota</taxon>
        <taxon>Gammaproteobacteria</taxon>
        <taxon>Enterobacterales</taxon>
        <taxon>Pectobacteriaceae</taxon>
        <taxon>Affinibrenneria</taxon>
    </lineage>
</organism>
<dbReference type="GO" id="GO:0000287">
    <property type="term" value="F:magnesium ion binding"/>
    <property type="evidence" value="ECO:0007669"/>
    <property type="project" value="UniProtKB-UniRule"/>
</dbReference>
<dbReference type="GO" id="GO:0009234">
    <property type="term" value="P:menaquinone biosynthetic process"/>
    <property type="evidence" value="ECO:0007669"/>
    <property type="project" value="UniProtKB-UniRule"/>
</dbReference>
<evidence type="ECO:0000256" key="1">
    <source>
        <dbReference type="ARBA" id="ARBA00000799"/>
    </source>
</evidence>
<dbReference type="PANTHER" id="PTHR47253">
    <property type="match status" value="1"/>
</dbReference>
<feature type="domain" description="Chorismate-utilising enzyme C-terminal" evidence="6">
    <location>
        <begin position="177"/>
        <end position="426"/>
    </location>
</feature>
<evidence type="ECO:0000256" key="3">
    <source>
        <dbReference type="ARBA" id="ARBA00022842"/>
    </source>
</evidence>
<gene>
    <name evidence="5 7" type="primary">menF</name>
    <name evidence="7" type="ORF">FJU30_12030</name>
</gene>
<protein>
    <recommendedName>
        <fullName evidence="5">Isochorismate synthase MenF</fullName>
        <ecNumber evidence="5">5.4.4.2</ecNumber>
    </recommendedName>
    <alternativeName>
        <fullName evidence="5">Isochorismate mutase</fullName>
    </alternativeName>
</protein>
<dbReference type="NCBIfam" id="TIGR00543">
    <property type="entry name" value="isochor_syn"/>
    <property type="match status" value="1"/>
</dbReference>
<feature type="active site" description="Proton donor" evidence="5">
    <location>
        <position position="246"/>
    </location>
</feature>
<proteinExistence type="inferred from homology"/>
<evidence type="ECO:0000256" key="5">
    <source>
        <dbReference type="HAMAP-Rule" id="MF_01935"/>
    </source>
</evidence>